<evidence type="ECO:0000256" key="2">
    <source>
        <dbReference type="ARBA" id="ARBA00022692"/>
    </source>
</evidence>
<reference evidence="6 7" key="1">
    <citation type="submission" date="2020-08" db="EMBL/GenBank/DDBJ databases">
        <title>Genome sequence of Sphingomonas rhizophila KACC 19189T.</title>
        <authorList>
            <person name="Hyun D.-W."/>
            <person name="Bae J.-W."/>
        </authorList>
    </citation>
    <scope>NUCLEOTIDE SEQUENCE [LARGE SCALE GENOMIC DNA]</scope>
    <source>
        <strain evidence="6 7">KACC 19189</strain>
    </source>
</reference>
<feature type="transmembrane region" description="Helical" evidence="5">
    <location>
        <begin position="20"/>
        <end position="45"/>
    </location>
</feature>
<dbReference type="Proteomes" id="UP000515955">
    <property type="component" value="Chromosome"/>
</dbReference>
<dbReference type="Pfam" id="PF04191">
    <property type="entry name" value="PEMT"/>
    <property type="match status" value="1"/>
</dbReference>
<dbReference type="GO" id="GO:0008168">
    <property type="term" value="F:methyltransferase activity"/>
    <property type="evidence" value="ECO:0007669"/>
    <property type="project" value="UniProtKB-KW"/>
</dbReference>
<comment type="subcellular location">
    <subcellularLocation>
        <location evidence="1">Endomembrane system</location>
        <topology evidence="1">Multi-pass membrane protein</topology>
    </subcellularLocation>
</comment>
<organism evidence="6 7">
    <name type="scientific">Sphingomonas rhizophila</name>
    <dbReference type="NCBI Taxonomy" id="2071607"/>
    <lineage>
        <taxon>Bacteria</taxon>
        <taxon>Pseudomonadati</taxon>
        <taxon>Pseudomonadota</taxon>
        <taxon>Alphaproteobacteria</taxon>
        <taxon>Sphingomonadales</taxon>
        <taxon>Sphingomonadaceae</taxon>
        <taxon>Sphingomonas</taxon>
    </lineage>
</organism>
<evidence type="ECO:0000256" key="4">
    <source>
        <dbReference type="ARBA" id="ARBA00023136"/>
    </source>
</evidence>
<evidence type="ECO:0000256" key="5">
    <source>
        <dbReference type="SAM" id="Phobius"/>
    </source>
</evidence>
<gene>
    <name evidence="6" type="ORF">H9L12_03310</name>
</gene>
<keyword evidence="7" id="KW-1185">Reference proteome</keyword>
<dbReference type="GO" id="GO:0032259">
    <property type="term" value="P:methylation"/>
    <property type="evidence" value="ECO:0007669"/>
    <property type="project" value="UniProtKB-KW"/>
</dbReference>
<evidence type="ECO:0000256" key="3">
    <source>
        <dbReference type="ARBA" id="ARBA00022989"/>
    </source>
</evidence>
<accession>A0A7G9SCP1</accession>
<evidence type="ECO:0000256" key="1">
    <source>
        <dbReference type="ARBA" id="ARBA00004127"/>
    </source>
</evidence>
<dbReference type="InterPro" id="IPR007318">
    <property type="entry name" value="Phopholipid_MeTrfase"/>
</dbReference>
<dbReference type="GO" id="GO:0012505">
    <property type="term" value="C:endomembrane system"/>
    <property type="evidence" value="ECO:0007669"/>
    <property type="project" value="UniProtKB-SubCell"/>
</dbReference>
<keyword evidence="4 5" id="KW-0472">Membrane</keyword>
<dbReference type="KEGG" id="srhi:H9L12_03310"/>
<protein>
    <submittedName>
        <fullName evidence="6">Isoprenylcysteine carboxylmethyltransferase family protein</fullName>
    </submittedName>
</protein>
<dbReference type="EMBL" id="CP060717">
    <property type="protein sequence ID" value="QNN65616.1"/>
    <property type="molecule type" value="Genomic_DNA"/>
</dbReference>
<name>A0A7G9SCP1_9SPHN</name>
<dbReference type="Gene3D" id="1.20.120.1630">
    <property type="match status" value="1"/>
</dbReference>
<keyword evidence="2 5" id="KW-0812">Transmembrane</keyword>
<keyword evidence="6" id="KW-0489">Methyltransferase</keyword>
<sequence length="135" mass="14435">MLAVFVGVGLLIDGGPIASGIVLAVAILMALAGVGLIISALGLFFRSKTRAEPWRGARLLVAAGPYRFTRNPMYLGMVVVGLAAALGLSSFGAAVGALLAGLIVDRIVIRREEAYLTRRFGDDYRAYLDQVRRWL</sequence>
<proteinExistence type="predicted"/>
<dbReference type="RefSeq" id="WP_187542607.1">
    <property type="nucleotide sequence ID" value="NZ_CP060717.1"/>
</dbReference>
<dbReference type="AlphaFoldDB" id="A0A7G9SCP1"/>
<keyword evidence="6" id="KW-0808">Transferase</keyword>
<keyword evidence="3 5" id="KW-1133">Transmembrane helix</keyword>
<feature type="transmembrane region" description="Helical" evidence="5">
    <location>
        <begin position="74"/>
        <end position="104"/>
    </location>
</feature>
<evidence type="ECO:0000313" key="7">
    <source>
        <dbReference type="Proteomes" id="UP000515955"/>
    </source>
</evidence>
<evidence type="ECO:0000313" key="6">
    <source>
        <dbReference type="EMBL" id="QNN65616.1"/>
    </source>
</evidence>